<dbReference type="EMBL" id="AEAI01004462">
    <property type="protein sequence ID" value="EGH49592.1"/>
    <property type="molecule type" value="Genomic_DNA"/>
</dbReference>
<gene>
    <name evidence="1" type="ORF">PSYPI_47296</name>
</gene>
<dbReference type="Gene3D" id="2.40.180.10">
    <property type="entry name" value="Catalase core domain"/>
    <property type="match status" value="1"/>
</dbReference>
<feature type="non-terminal residue" evidence="1">
    <location>
        <position position="1"/>
    </location>
</feature>
<reference evidence="1 2" key="1">
    <citation type="journal article" date="2011" name="PLoS Pathog.">
        <title>Dynamic evolution of pathogenicity revealed by sequencing and comparative genomics of 19 Pseudomonas syringae isolates.</title>
        <authorList>
            <person name="Baltrus D.A."/>
            <person name="Nishimura M.T."/>
            <person name="Romanchuk A."/>
            <person name="Chang J.H."/>
            <person name="Mukhtar M.S."/>
            <person name="Cherkis K."/>
            <person name="Roach J."/>
            <person name="Grant S.R."/>
            <person name="Jones C.D."/>
            <person name="Dangl J.L."/>
        </authorList>
    </citation>
    <scope>NUCLEOTIDE SEQUENCE [LARGE SCALE GENOMIC DNA]</scope>
    <source>
        <strain evidence="1 2">1704B</strain>
    </source>
</reference>
<dbReference type="InterPro" id="IPR020835">
    <property type="entry name" value="Catalase_sf"/>
</dbReference>
<dbReference type="AlphaFoldDB" id="F3GR89"/>
<feature type="non-terminal residue" evidence="1">
    <location>
        <position position="41"/>
    </location>
</feature>
<organism evidence="1 2">
    <name type="scientific">Pseudomonas syringae pv. pisi str. 1704B</name>
    <dbReference type="NCBI Taxonomy" id="629263"/>
    <lineage>
        <taxon>Bacteria</taxon>
        <taxon>Pseudomonadati</taxon>
        <taxon>Pseudomonadota</taxon>
        <taxon>Gammaproteobacteria</taxon>
        <taxon>Pseudomonadales</taxon>
        <taxon>Pseudomonadaceae</taxon>
        <taxon>Pseudomonas</taxon>
        <taxon>Pseudomonas syringae</taxon>
    </lineage>
</organism>
<dbReference type="Proteomes" id="UP000004986">
    <property type="component" value="Unassembled WGS sequence"/>
</dbReference>
<evidence type="ECO:0000313" key="2">
    <source>
        <dbReference type="Proteomes" id="UP000004986"/>
    </source>
</evidence>
<keyword evidence="2" id="KW-1185">Reference proteome</keyword>
<dbReference type="SUPFAM" id="SSF56634">
    <property type="entry name" value="Heme-dependent catalase-like"/>
    <property type="match status" value="1"/>
</dbReference>
<dbReference type="InterPro" id="IPR002226">
    <property type="entry name" value="Catalase_haem_BS"/>
</dbReference>
<proteinExistence type="predicted"/>
<accession>F3GR89</accession>
<protein>
    <submittedName>
        <fullName evidence="1">Uncharacterized protein</fullName>
    </submittedName>
</protein>
<dbReference type="GO" id="GO:0020037">
    <property type="term" value="F:heme binding"/>
    <property type="evidence" value="ECO:0007669"/>
    <property type="project" value="InterPro"/>
</dbReference>
<name>F3GR89_PSESJ</name>
<dbReference type="PROSITE" id="PS00437">
    <property type="entry name" value="CATALASE_1"/>
    <property type="match status" value="1"/>
</dbReference>
<sequence length="41" mass="4572">GFTNDPLLQGRLFSYTDTQIMVPKGYLEHPASSLPQVIHIS</sequence>
<comment type="caution">
    <text evidence="1">The sequence shown here is derived from an EMBL/GenBank/DDBJ whole genome shotgun (WGS) entry which is preliminary data.</text>
</comment>
<evidence type="ECO:0000313" key="1">
    <source>
        <dbReference type="EMBL" id="EGH49592.1"/>
    </source>
</evidence>